<protein>
    <submittedName>
        <fullName evidence="1">Uncharacterized protein</fullName>
    </submittedName>
</protein>
<accession>A0AAU7Y3H5</accession>
<dbReference type="AlphaFoldDB" id="A0AAU7Y3H5"/>
<proteinExistence type="predicted"/>
<sequence length="196" mass="21128">MSDNAKFRYSASEGTVELEGSEDFISKHIEVLTDLARLAARHVIVEPRAVAADPIFTPPVGESSSAEPAAEVAVSTPEFSVAPKVLETIQDYPAHFEEINSKLKIVCDIPGATTKGKMLNAAILYCYGSKLLGDEQVPAKNIRAVCEEHGILDSTNFSKTFSDKTIFLSDGVKGGNKDIKLTFNGIKKAKELLGRA</sequence>
<dbReference type="EMBL" id="CP158373">
    <property type="protein sequence ID" value="XBY63364.1"/>
    <property type="molecule type" value="Genomic_DNA"/>
</dbReference>
<reference evidence="1" key="1">
    <citation type="submission" date="2023-08" db="EMBL/GenBank/DDBJ databases">
        <title>Increased levels of nutrients transform a symbiont into a lethal pathobiont.</title>
        <authorList>
            <person name="Lachnit T."/>
            <person name="Ulrich L."/>
            <person name="Willmer F.M."/>
            <person name="Hasenbein T."/>
            <person name="Steiner L.X."/>
            <person name="Wolters M."/>
            <person name="Herbst E.M."/>
            <person name="Deines P."/>
        </authorList>
    </citation>
    <scope>NUCLEOTIDE SEQUENCE</scope>
    <source>
        <strain evidence="1">T3</strain>
    </source>
</reference>
<dbReference type="RefSeq" id="WP_169708430.1">
    <property type="nucleotide sequence ID" value="NZ_CP158373.1"/>
</dbReference>
<evidence type="ECO:0000313" key="1">
    <source>
        <dbReference type="EMBL" id="XBY63364.1"/>
    </source>
</evidence>
<name>A0AAU7Y3H5_9PSED</name>
<organism evidence="1">
    <name type="scientific">Pseudomonas solani</name>
    <dbReference type="NCBI Taxonomy" id="2731552"/>
    <lineage>
        <taxon>Bacteria</taxon>
        <taxon>Pseudomonadati</taxon>
        <taxon>Pseudomonadota</taxon>
        <taxon>Gammaproteobacteria</taxon>
        <taxon>Pseudomonadales</taxon>
        <taxon>Pseudomonadaceae</taxon>
        <taxon>Pseudomonas</taxon>
    </lineage>
</organism>
<gene>
    <name evidence="1" type="ORF">ABS648_26035</name>
</gene>